<evidence type="ECO:0000256" key="1">
    <source>
        <dbReference type="ARBA" id="ARBA00004127"/>
    </source>
</evidence>
<evidence type="ECO:0000256" key="7">
    <source>
        <dbReference type="SAM" id="Phobius"/>
    </source>
</evidence>
<dbReference type="InterPro" id="IPR051689">
    <property type="entry name" value="Sterol_desaturase/TMEM195"/>
</dbReference>
<evidence type="ECO:0000259" key="8">
    <source>
        <dbReference type="Pfam" id="PF04116"/>
    </source>
</evidence>
<evidence type="ECO:0000256" key="6">
    <source>
        <dbReference type="ARBA" id="ARBA00023136"/>
    </source>
</evidence>
<reference evidence="9" key="1">
    <citation type="submission" date="2018-06" db="EMBL/GenBank/DDBJ databases">
        <authorList>
            <person name="Zhirakovskaya E."/>
        </authorList>
    </citation>
    <scope>NUCLEOTIDE SEQUENCE</scope>
</reference>
<feature type="transmembrane region" description="Helical" evidence="7">
    <location>
        <begin position="88"/>
        <end position="106"/>
    </location>
</feature>
<keyword evidence="3 7" id="KW-1133">Transmembrane helix</keyword>
<dbReference type="AlphaFoldDB" id="A0A3B0U4S5"/>
<feature type="domain" description="Fatty acid hydroxylase" evidence="8">
    <location>
        <begin position="94"/>
        <end position="231"/>
    </location>
</feature>
<gene>
    <name evidence="9" type="ORF">MNBD_ALPHA12-1046</name>
</gene>
<feature type="transmembrane region" description="Helical" evidence="7">
    <location>
        <begin position="12"/>
        <end position="30"/>
    </location>
</feature>
<dbReference type="GO" id="GO:0016020">
    <property type="term" value="C:membrane"/>
    <property type="evidence" value="ECO:0007669"/>
    <property type="project" value="GOC"/>
</dbReference>
<dbReference type="Pfam" id="PF04116">
    <property type="entry name" value="FA_hydroxylase"/>
    <property type="match status" value="1"/>
</dbReference>
<dbReference type="GO" id="GO:0005783">
    <property type="term" value="C:endoplasmic reticulum"/>
    <property type="evidence" value="ECO:0007669"/>
    <property type="project" value="TreeGrafter"/>
</dbReference>
<dbReference type="PANTHER" id="PTHR21624">
    <property type="entry name" value="STEROL DESATURASE-RELATED PROTEIN"/>
    <property type="match status" value="1"/>
</dbReference>
<protein>
    <submittedName>
        <fullName evidence="9">Fatty acid hydroxylase family (Carotene hydroxylase/sterol desaturase)</fullName>
    </submittedName>
</protein>
<name>A0A3B0U4S5_9ZZZZ</name>
<dbReference type="PANTHER" id="PTHR21624:SF1">
    <property type="entry name" value="ALKYLGLYCEROL MONOOXYGENASE"/>
    <property type="match status" value="1"/>
</dbReference>
<dbReference type="InterPro" id="IPR006694">
    <property type="entry name" value="Fatty_acid_hydroxylase"/>
</dbReference>
<dbReference type="GO" id="GO:0008610">
    <property type="term" value="P:lipid biosynthetic process"/>
    <property type="evidence" value="ECO:0007669"/>
    <property type="project" value="InterPro"/>
</dbReference>
<comment type="subcellular location">
    <subcellularLocation>
        <location evidence="1">Endomembrane system</location>
        <topology evidence="1">Multi-pass membrane protein</topology>
    </subcellularLocation>
</comment>
<dbReference type="GO" id="GO:0006643">
    <property type="term" value="P:membrane lipid metabolic process"/>
    <property type="evidence" value="ECO:0007669"/>
    <property type="project" value="TreeGrafter"/>
</dbReference>
<evidence type="ECO:0000256" key="4">
    <source>
        <dbReference type="ARBA" id="ARBA00023002"/>
    </source>
</evidence>
<proteinExistence type="predicted"/>
<dbReference type="EMBL" id="UOEO01000143">
    <property type="protein sequence ID" value="VAW20607.1"/>
    <property type="molecule type" value="Genomic_DNA"/>
</dbReference>
<dbReference type="GO" id="GO:0050479">
    <property type="term" value="F:glyceryl-ether monooxygenase activity"/>
    <property type="evidence" value="ECO:0007669"/>
    <property type="project" value="TreeGrafter"/>
</dbReference>
<dbReference type="GO" id="GO:0005506">
    <property type="term" value="F:iron ion binding"/>
    <property type="evidence" value="ECO:0007669"/>
    <property type="project" value="InterPro"/>
</dbReference>
<evidence type="ECO:0000256" key="2">
    <source>
        <dbReference type="ARBA" id="ARBA00022692"/>
    </source>
</evidence>
<keyword evidence="6 7" id="KW-0472">Membrane</keyword>
<keyword evidence="5" id="KW-0443">Lipid metabolism</keyword>
<accession>A0A3B0U4S5</accession>
<evidence type="ECO:0000256" key="3">
    <source>
        <dbReference type="ARBA" id="ARBA00022989"/>
    </source>
</evidence>
<keyword evidence="2 7" id="KW-0812">Transmembrane</keyword>
<evidence type="ECO:0000313" key="9">
    <source>
        <dbReference type="EMBL" id="VAW20607.1"/>
    </source>
</evidence>
<evidence type="ECO:0000256" key="5">
    <source>
        <dbReference type="ARBA" id="ARBA00023098"/>
    </source>
</evidence>
<feature type="transmembrane region" description="Helical" evidence="7">
    <location>
        <begin position="144"/>
        <end position="168"/>
    </location>
</feature>
<sequence length="279" mass="31668">MEILGVSDGAFRMSIFAGIFAIMTVLEAWLPRRKRRFERLKRWPTNIGLLLADIAAISTMGFVVPVSAVLIAIWAAANGWGLLNNVDWPIWVEWIIAIVVLDLVIWSQHLITHKIPLLWRLHRVHHSDVEMDATTAIRFHPVEIIFSVFVKSAAILLLGPAAIVVVIFEALVNGSAIFNHANFSLPPMADRLIRLLLVTPDMHRVHHSVHVRETDSNYGFALSIWDRIFGTYIAQPKDGHDKMVIGLNQWQDEAPNRWSWALALPFYNPPRSTKKSNKN</sequence>
<keyword evidence="4" id="KW-0560">Oxidoreductase</keyword>
<organism evidence="9">
    <name type="scientific">hydrothermal vent metagenome</name>
    <dbReference type="NCBI Taxonomy" id="652676"/>
    <lineage>
        <taxon>unclassified sequences</taxon>
        <taxon>metagenomes</taxon>
        <taxon>ecological metagenomes</taxon>
    </lineage>
</organism>
<feature type="transmembrane region" description="Helical" evidence="7">
    <location>
        <begin position="50"/>
        <end position="76"/>
    </location>
</feature>